<name>A0A180GUA4_PUCT1</name>
<feature type="compositionally biased region" description="Basic residues" evidence="1">
    <location>
        <begin position="33"/>
        <end position="44"/>
    </location>
</feature>
<keyword evidence="4" id="KW-1185">Reference proteome</keyword>
<dbReference type="EMBL" id="ADAS02000025">
    <property type="protein sequence ID" value="OAV95882.1"/>
    <property type="molecule type" value="Genomic_DNA"/>
</dbReference>
<evidence type="ECO:0000313" key="3">
    <source>
        <dbReference type="EnsemblFungi" id="PTTG_04874-t43_1-p1"/>
    </source>
</evidence>
<dbReference type="Proteomes" id="UP000005240">
    <property type="component" value="Unassembled WGS sequence"/>
</dbReference>
<dbReference type="EnsemblFungi" id="PTTG_04874-t43_1">
    <property type="protein sequence ID" value="PTTG_04874-t43_1-p1"/>
    <property type="gene ID" value="PTTG_04874"/>
</dbReference>
<gene>
    <name evidence="2" type="ORF">PTTG_04874</name>
</gene>
<evidence type="ECO:0000313" key="4">
    <source>
        <dbReference type="Proteomes" id="UP000005240"/>
    </source>
</evidence>
<feature type="region of interest" description="Disordered" evidence="1">
    <location>
        <begin position="1"/>
        <end position="90"/>
    </location>
</feature>
<evidence type="ECO:0000313" key="2">
    <source>
        <dbReference type="EMBL" id="OAV95882.1"/>
    </source>
</evidence>
<evidence type="ECO:0000256" key="1">
    <source>
        <dbReference type="SAM" id="MobiDB-lite"/>
    </source>
</evidence>
<dbReference type="AlphaFoldDB" id="A0A180GUA4"/>
<reference evidence="2" key="1">
    <citation type="submission" date="2009-11" db="EMBL/GenBank/DDBJ databases">
        <authorList>
            <consortium name="The Broad Institute Genome Sequencing Platform"/>
            <person name="Ward D."/>
            <person name="Feldgarden M."/>
            <person name="Earl A."/>
            <person name="Young S.K."/>
            <person name="Zeng Q."/>
            <person name="Koehrsen M."/>
            <person name="Alvarado L."/>
            <person name="Berlin A."/>
            <person name="Bochicchio J."/>
            <person name="Borenstein D."/>
            <person name="Chapman S.B."/>
            <person name="Chen Z."/>
            <person name="Engels R."/>
            <person name="Freedman E."/>
            <person name="Gellesch M."/>
            <person name="Goldberg J."/>
            <person name="Griggs A."/>
            <person name="Gujja S."/>
            <person name="Heilman E."/>
            <person name="Heiman D."/>
            <person name="Hepburn T."/>
            <person name="Howarth C."/>
            <person name="Jen D."/>
            <person name="Larson L."/>
            <person name="Lewis B."/>
            <person name="Mehta T."/>
            <person name="Park D."/>
            <person name="Pearson M."/>
            <person name="Roberts A."/>
            <person name="Saif S."/>
            <person name="Shea T."/>
            <person name="Shenoy N."/>
            <person name="Sisk P."/>
            <person name="Stolte C."/>
            <person name="Sykes S."/>
            <person name="Thomson T."/>
            <person name="Walk T."/>
            <person name="White J."/>
            <person name="Yandava C."/>
            <person name="Izard J."/>
            <person name="Baranova O.V."/>
            <person name="Blanton J.M."/>
            <person name="Tanner A.C."/>
            <person name="Dewhirst F.E."/>
            <person name="Haas B."/>
            <person name="Nusbaum C."/>
            <person name="Birren B."/>
        </authorList>
    </citation>
    <scope>NUCLEOTIDE SEQUENCE [LARGE SCALE GENOMIC DNA]</scope>
    <source>
        <strain evidence="2">1-1 BBBD Race 1</strain>
    </source>
</reference>
<proteinExistence type="predicted"/>
<dbReference type="OrthoDB" id="2526823at2759"/>
<reference evidence="2" key="2">
    <citation type="submission" date="2016-05" db="EMBL/GenBank/DDBJ databases">
        <title>Comparative analysis highlights variable genome content of wheat rusts and divergence of the mating loci.</title>
        <authorList>
            <person name="Cuomo C.A."/>
            <person name="Bakkeren G."/>
            <person name="Szabo L."/>
            <person name="Khalil H."/>
            <person name="Joly D."/>
            <person name="Goldberg J."/>
            <person name="Young S."/>
            <person name="Zeng Q."/>
            <person name="Fellers J."/>
        </authorList>
    </citation>
    <scope>NUCLEOTIDE SEQUENCE [LARGE SCALE GENOMIC DNA]</scope>
    <source>
        <strain evidence="2">1-1 BBBD Race 1</strain>
    </source>
</reference>
<reference evidence="3" key="4">
    <citation type="submission" date="2025-05" db="UniProtKB">
        <authorList>
            <consortium name="EnsemblFungi"/>
        </authorList>
    </citation>
    <scope>IDENTIFICATION</scope>
    <source>
        <strain evidence="3">isolate 1-1 / race 1 (BBBD)</strain>
    </source>
</reference>
<dbReference type="VEuPathDB" id="FungiDB:PTTG_04874"/>
<organism evidence="2">
    <name type="scientific">Puccinia triticina (isolate 1-1 / race 1 (BBBD))</name>
    <name type="common">Brown leaf rust fungus</name>
    <dbReference type="NCBI Taxonomy" id="630390"/>
    <lineage>
        <taxon>Eukaryota</taxon>
        <taxon>Fungi</taxon>
        <taxon>Dikarya</taxon>
        <taxon>Basidiomycota</taxon>
        <taxon>Pucciniomycotina</taxon>
        <taxon>Pucciniomycetes</taxon>
        <taxon>Pucciniales</taxon>
        <taxon>Pucciniaceae</taxon>
        <taxon>Puccinia</taxon>
    </lineage>
</organism>
<protein>
    <submittedName>
        <fullName evidence="2 3">Uncharacterized protein</fullName>
    </submittedName>
</protein>
<feature type="compositionally biased region" description="Low complexity" evidence="1">
    <location>
        <begin position="1"/>
        <end position="14"/>
    </location>
</feature>
<sequence>MAEHASSPAASSSGEADEQGREPERLPASSQLRARRTSARLKHNRGGEAQDDAGNQPTDRQEEPKQAPTPKKKTYKQAAAAAAAEEEEEEESSLSRFRGSFFALLATITRLVLWPFRYILTTLLPHTLAGLAAAVVLVTAGYLLTSTLQGWVTSRLLSPLGVLGSTLSTPLVSFYCASLHGPFCGSAGDDGRSGKDLAQIARTVSGSAQKAADIFDSVVQLSDPNHLGLHQAEILELSFAIRWSTQLADKELLGDGLAELAELSRDLKDNLVDLNGQGLNTFSFIAYEFSRLGDLIQWVQSGEKKYTSETIARNLEILFSHLSAELSRLLAAIEVLIPRASRAVHLGIQLSERLHHEHYQLANKKSSQTLWKKLLDLASFSGQQLNRDLALTAESIANLKRTWAKLEQIRTDLLTYRNNVANFKASFTGWHLADHQLSPEDELFSMREVIARFRLTIQEVKASARLPYAPAPAPRLLADLPPEPGPGP</sequence>
<reference evidence="3 4" key="3">
    <citation type="journal article" date="2017" name="G3 (Bethesda)">
        <title>Comparative analysis highlights variable genome content of wheat rusts and divergence of the mating loci.</title>
        <authorList>
            <person name="Cuomo C.A."/>
            <person name="Bakkeren G."/>
            <person name="Khalil H.B."/>
            <person name="Panwar V."/>
            <person name="Joly D."/>
            <person name="Linning R."/>
            <person name="Sakthikumar S."/>
            <person name="Song X."/>
            <person name="Adiconis X."/>
            <person name="Fan L."/>
            <person name="Goldberg J.M."/>
            <person name="Levin J.Z."/>
            <person name="Young S."/>
            <person name="Zeng Q."/>
            <person name="Anikster Y."/>
            <person name="Bruce M."/>
            <person name="Wang M."/>
            <person name="Yin C."/>
            <person name="McCallum B."/>
            <person name="Szabo L.J."/>
            <person name="Hulbert S."/>
            <person name="Chen X."/>
            <person name="Fellers J.P."/>
        </authorList>
    </citation>
    <scope>NUCLEOTIDE SEQUENCE</scope>
    <source>
        <strain evidence="4">Isolate 1-1 / race 1 (BBBD)</strain>
        <strain evidence="3">isolate 1-1 / race 1 (BBBD)</strain>
    </source>
</reference>
<accession>A0A180GUA4</accession>